<dbReference type="Proteomes" id="UP000283431">
    <property type="component" value="Unassembled WGS sequence"/>
</dbReference>
<dbReference type="EMBL" id="QSEN01000013">
    <property type="protein sequence ID" value="RGZ75012.1"/>
    <property type="molecule type" value="Genomic_DNA"/>
</dbReference>
<organism evidence="1 2">
    <name type="scientific">Agathobacter rectalis</name>
    <dbReference type="NCBI Taxonomy" id="39491"/>
    <lineage>
        <taxon>Bacteria</taxon>
        <taxon>Bacillati</taxon>
        <taxon>Bacillota</taxon>
        <taxon>Clostridia</taxon>
        <taxon>Lachnospirales</taxon>
        <taxon>Lachnospiraceae</taxon>
        <taxon>Agathobacter</taxon>
    </lineage>
</organism>
<name>A0A413PG43_9FIRM</name>
<dbReference type="AlphaFoldDB" id="A0A413PG43"/>
<sequence>MDGTINKGVILSIEGNTAKVAPMKDTRLVSPNIQIADNIDAATLKKGAAVAYVCFEDDTGLIFATLS</sequence>
<protein>
    <submittedName>
        <fullName evidence="1">Uncharacterized protein</fullName>
    </submittedName>
</protein>
<dbReference type="GeneID" id="61432262"/>
<evidence type="ECO:0000313" key="2">
    <source>
        <dbReference type="Proteomes" id="UP000283431"/>
    </source>
</evidence>
<proteinExistence type="predicted"/>
<comment type="caution">
    <text evidence="1">The sequence shown here is derived from an EMBL/GenBank/DDBJ whole genome shotgun (WGS) entry which is preliminary data.</text>
</comment>
<reference evidence="1 2" key="1">
    <citation type="submission" date="2018-08" db="EMBL/GenBank/DDBJ databases">
        <title>A genome reference for cultivated species of the human gut microbiota.</title>
        <authorList>
            <person name="Zou Y."/>
            <person name="Xue W."/>
            <person name="Luo G."/>
        </authorList>
    </citation>
    <scope>NUCLEOTIDE SEQUENCE [LARGE SCALE GENOMIC DNA]</scope>
    <source>
        <strain evidence="1 2">AM48-7</strain>
    </source>
</reference>
<gene>
    <name evidence="1" type="ORF">DW975_08720</name>
</gene>
<accession>A0A413PG43</accession>
<evidence type="ECO:0000313" key="1">
    <source>
        <dbReference type="EMBL" id="RGZ75012.1"/>
    </source>
</evidence>
<dbReference type="RefSeq" id="WP_006855479.1">
    <property type="nucleotide sequence ID" value="NZ_JADPAO010000001.1"/>
</dbReference>